<keyword evidence="1" id="KW-0812">Transmembrane</keyword>
<sequence length="71" mass="8257">FLICLFGLLSHYSDISDMSVYYSISVFSILGMAIIIIYVCISISISIDERYPDEFMNQDQEMYFPIHITDD</sequence>
<evidence type="ECO:0000256" key="1">
    <source>
        <dbReference type="SAM" id="Phobius"/>
    </source>
</evidence>
<gene>
    <name evidence="2" type="ORF">S01H1_08613</name>
</gene>
<protein>
    <submittedName>
        <fullName evidence="2">Uncharacterized protein</fullName>
    </submittedName>
</protein>
<feature type="transmembrane region" description="Helical" evidence="1">
    <location>
        <begin position="20"/>
        <end position="41"/>
    </location>
</feature>
<keyword evidence="1" id="KW-1133">Transmembrane helix</keyword>
<organism evidence="2">
    <name type="scientific">marine sediment metagenome</name>
    <dbReference type="NCBI Taxonomy" id="412755"/>
    <lineage>
        <taxon>unclassified sequences</taxon>
        <taxon>metagenomes</taxon>
        <taxon>ecological metagenomes</taxon>
    </lineage>
</organism>
<feature type="non-terminal residue" evidence="2">
    <location>
        <position position="1"/>
    </location>
</feature>
<comment type="caution">
    <text evidence="2">The sequence shown here is derived from an EMBL/GenBank/DDBJ whole genome shotgun (WGS) entry which is preliminary data.</text>
</comment>
<keyword evidence="1" id="KW-0472">Membrane</keyword>
<accession>X0SPE9</accession>
<dbReference type="AlphaFoldDB" id="X0SPE9"/>
<proteinExistence type="predicted"/>
<reference evidence="2" key="1">
    <citation type="journal article" date="2014" name="Front. Microbiol.">
        <title>High frequency of phylogenetically diverse reductive dehalogenase-homologous genes in deep subseafloor sedimentary metagenomes.</title>
        <authorList>
            <person name="Kawai M."/>
            <person name="Futagami T."/>
            <person name="Toyoda A."/>
            <person name="Takaki Y."/>
            <person name="Nishi S."/>
            <person name="Hori S."/>
            <person name="Arai W."/>
            <person name="Tsubouchi T."/>
            <person name="Morono Y."/>
            <person name="Uchiyama I."/>
            <person name="Ito T."/>
            <person name="Fujiyama A."/>
            <person name="Inagaki F."/>
            <person name="Takami H."/>
        </authorList>
    </citation>
    <scope>NUCLEOTIDE SEQUENCE</scope>
    <source>
        <strain evidence="2">Expedition CK06-06</strain>
    </source>
</reference>
<evidence type="ECO:0000313" key="2">
    <source>
        <dbReference type="EMBL" id="GAF77762.1"/>
    </source>
</evidence>
<dbReference type="EMBL" id="BARS01004408">
    <property type="protein sequence ID" value="GAF77762.1"/>
    <property type="molecule type" value="Genomic_DNA"/>
</dbReference>
<name>X0SPE9_9ZZZZ</name>